<protein>
    <submittedName>
        <fullName evidence="1">RCG38079</fullName>
    </submittedName>
</protein>
<name>A6IV13_RAT</name>
<gene>
    <name evidence="1" type="ORF">rCG_38079</name>
</gene>
<proteinExistence type="predicted"/>
<accession>A6IV13</accession>
<dbReference type="Proteomes" id="UP000234681">
    <property type="component" value="Chromosome X"/>
</dbReference>
<dbReference type="AlphaFoldDB" id="A6IV13"/>
<reference evidence="1 2" key="1">
    <citation type="submission" date="2005-09" db="EMBL/GenBank/DDBJ databases">
        <authorList>
            <person name="Mural R.J."/>
            <person name="Li P.W."/>
            <person name="Adams M.D."/>
            <person name="Amanatides P.G."/>
            <person name="Baden-Tillson H."/>
            <person name="Barnstead M."/>
            <person name="Chin S.H."/>
            <person name="Dew I."/>
            <person name="Evans C.A."/>
            <person name="Ferriera S."/>
            <person name="Flanigan M."/>
            <person name="Fosler C."/>
            <person name="Glodek A."/>
            <person name="Gu Z."/>
            <person name="Holt R.A."/>
            <person name="Jennings D."/>
            <person name="Kraft C.L."/>
            <person name="Lu F."/>
            <person name="Nguyen T."/>
            <person name="Nusskern D.R."/>
            <person name="Pfannkoch C.M."/>
            <person name="Sitter C."/>
            <person name="Sutton G.G."/>
            <person name="Venter J.C."/>
            <person name="Wang Z."/>
            <person name="Woodage T."/>
            <person name="Zheng X.H."/>
            <person name="Zhong F."/>
        </authorList>
    </citation>
    <scope>NUCLEOTIDE SEQUENCE [LARGE SCALE GENOMIC DNA]</scope>
    <source>
        <strain>BN</strain>
        <strain evidence="2">Sprague-Dawley</strain>
    </source>
</reference>
<sequence length="63" mass="7318">MEHQLVLAVARTRKVCFLLCESLSNLKSFHFHLGFCNAANHNRNISFCKIKLMQVLFSNHKID</sequence>
<organism evidence="1 2">
    <name type="scientific">Rattus norvegicus</name>
    <name type="common">Rat</name>
    <dbReference type="NCBI Taxonomy" id="10116"/>
    <lineage>
        <taxon>Eukaryota</taxon>
        <taxon>Metazoa</taxon>
        <taxon>Chordata</taxon>
        <taxon>Craniata</taxon>
        <taxon>Vertebrata</taxon>
        <taxon>Euteleostomi</taxon>
        <taxon>Mammalia</taxon>
        <taxon>Eutheria</taxon>
        <taxon>Euarchontoglires</taxon>
        <taxon>Glires</taxon>
        <taxon>Rodentia</taxon>
        <taxon>Myomorpha</taxon>
        <taxon>Muroidea</taxon>
        <taxon>Muridae</taxon>
        <taxon>Murinae</taxon>
        <taxon>Rattus</taxon>
    </lineage>
</organism>
<dbReference type="EMBL" id="CH473969">
    <property type="protein sequence ID" value="EDM07167.1"/>
    <property type="molecule type" value="Genomic_DNA"/>
</dbReference>
<evidence type="ECO:0000313" key="1">
    <source>
        <dbReference type="EMBL" id="EDM07167.1"/>
    </source>
</evidence>
<evidence type="ECO:0000313" key="2">
    <source>
        <dbReference type="Proteomes" id="UP000234681"/>
    </source>
</evidence>